<comment type="caution">
    <text evidence="11">The sequence shown here is derived from an EMBL/GenBank/DDBJ whole genome shotgun (WGS) entry which is preliminary data.</text>
</comment>
<dbReference type="EMBL" id="QOIP01000011">
    <property type="protein sequence ID" value="RLU16837.1"/>
    <property type="molecule type" value="Genomic_DNA"/>
</dbReference>
<evidence type="ECO:0000256" key="8">
    <source>
        <dbReference type="ARBA" id="ARBA00023128"/>
    </source>
</evidence>
<dbReference type="GO" id="GO:0005739">
    <property type="term" value="C:mitochondrion"/>
    <property type="evidence" value="ECO:0007669"/>
    <property type="project" value="UniProtKB-SubCell"/>
</dbReference>
<evidence type="ECO:0000256" key="3">
    <source>
        <dbReference type="ARBA" id="ARBA00004173"/>
    </source>
</evidence>
<sequence>MSNGTCAKQGDANKPMRENTDSEVFYQKYILSEETTTKLESIRRRMKENIAQANSTWKVIAGENEERICSDEDSSTDNDDAGSDDNESQMCRQSVLDTPSTQFFFTQVERPQVETENSVAALPQMCDILESVCENLERNNGRLDLAQFESLSNDDLISLADELAEKLGSKGIYNLCQSMSDMTVEQGMKYLNVLCTHLLLPKIIELEEPSRLLTSAIGECVKTFPDEIQRFIFVPILNAELKDTTLITTIVNTFDLQKRTVLLEEFLANTEELKSWHISMLQNFLSVRFDHNMIDKVTKLFSGKALCYSKDKNFGKLLLSFLKINTMLSEEQKNLMAAGVLTILLLFIFAKRQIMRFALRSRRGPHVPIGHDAKKSLKKEIERRIEVIPRIQYEPQLISDPRYILTPGSQAPPHYYRLKAVDDVKTLEAEITKYDNCLKRHPSENLRAYLLTTLATPLNGSGQRLIHQFCDLYEHARHDPTEFGDEEYQVYTRLYLKLMDAARLLKSYPSSRKSSPSRTPIKKSVETKRNILEPRMRPPEEQILTGSRPNTLTVMTLDNSETSV</sequence>
<evidence type="ECO:0000313" key="11">
    <source>
        <dbReference type="EMBL" id="RLU16837.1"/>
    </source>
</evidence>
<dbReference type="Gene3D" id="1.25.40.480">
    <property type="match status" value="1"/>
</dbReference>
<comment type="subcellular location">
    <subcellularLocation>
        <location evidence="4">Golgi apparatus</location>
    </subcellularLocation>
    <subcellularLocation>
        <location evidence="2">Membrane</location>
        <topology evidence="2">Single-pass membrane protein</topology>
    </subcellularLocation>
    <subcellularLocation>
        <location evidence="3">Mitochondrion</location>
    </subcellularLocation>
</comment>
<gene>
    <name evidence="11" type="ORF">DMN91_010905</name>
</gene>
<keyword evidence="8" id="KW-0496">Mitochondrion</keyword>
<dbReference type="InterPro" id="IPR010876">
    <property type="entry name" value="C1orf43"/>
</dbReference>
<keyword evidence="7" id="KW-0333">Golgi apparatus</keyword>
<evidence type="ECO:0000256" key="6">
    <source>
        <dbReference type="ARBA" id="ARBA00022989"/>
    </source>
</evidence>
<evidence type="ECO:0000256" key="1">
    <source>
        <dbReference type="ARBA" id="ARBA00002620"/>
    </source>
</evidence>
<dbReference type="AlphaFoldDB" id="A0A3L8D8J6"/>
<dbReference type="PANTHER" id="PTHR21425">
    <property type="entry name" value="NICE-3"/>
    <property type="match status" value="1"/>
</dbReference>
<name>A0A3L8D8J6_OOCBI</name>
<feature type="region of interest" description="Disordered" evidence="10">
    <location>
        <begin position="509"/>
        <end position="548"/>
    </location>
</feature>
<dbReference type="Pfam" id="PF07406">
    <property type="entry name" value="NICE-3"/>
    <property type="match status" value="1"/>
</dbReference>
<evidence type="ECO:0000256" key="2">
    <source>
        <dbReference type="ARBA" id="ARBA00004167"/>
    </source>
</evidence>
<accession>A0A3L8D8J6</accession>
<feature type="compositionally biased region" description="Low complexity" evidence="10">
    <location>
        <begin position="509"/>
        <end position="519"/>
    </location>
</feature>
<dbReference type="GO" id="GO:0005794">
    <property type="term" value="C:Golgi apparatus"/>
    <property type="evidence" value="ECO:0007669"/>
    <property type="project" value="UniProtKB-SubCell"/>
</dbReference>
<proteinExistence type="predicted"/>
<evidence type="ECO:0000256" key="5">
    <source>
        <dbReference type="ARBA" id="ARBA00022692"/>
    </source>
</evidence>
<keyword evidence="6" id="KW-1133">Transmembrane helix</keyword>
<dbReference type="Proteomes" id="UP000279307">
    <property type="component" value="Chromosome 11"/>
</dbReference>
<dbReference type="GO" id="GO:0016020">
    <property type="term" value="C:membrane"/>
    <property type="evidence" value="ECO:0007669"/>
    <property type="project" value="UniProtKB-SubCell"/>
</dbReference>
<evidence type="ECO:0000256" key="9">
    <source>
        <dbReference type="ARBA" id="ARBA00023136"/>
    </source>
</evidence>
<comment type="function">
    <text evidence="1">General regulator of phagocytosis. Required to uptake Gram negative bacterium by macrophages.</text>
</comment>
<feature type="region of interest" description="Disordered" evidence="10">
    <location>
        <begin position="64"/>
        <end position="90"/>
    </location>
</feature>
<feature type="compositionally biased region" description="Acidic residues" evidence="10">
    <location>
        <begin position="71"/>
        <end position="87"/>
    </location>
</feature>
<reference evidence="11" key="1">
    <citation type="journal article" date="2018" name="Genome Res.">
        <title>The genomic architecture and molecular evolution of ant odorant receptors.</title>
        <authorList>
            <person name="McKenzie S.K."/>
            <person name="Kronauer D.J.C."/>
        </authorList>
    </citation>
    <scope>NUCLEOTIDE SEQUENCE [LARGE SCALE GENOMIC DNA]</scope>
    <source>
        <strain evidence="11">Clonal line C1</strain>
    </source>
</reference>
<protein>
    <submittedName>
        <fullName evidence="11">Uncharacterized protein</fullName>
    </submittedName>
</protein>
<evidence type="ECO:0000256" key="10">
    <source>
        <dbReference type="SAM" id="MobiDB-lite"/>
    </source>
</evidence>
<dbReference type="PANTHER" id="PTHR21425:SF2">
    <property type="entry name" value="PROTEIN C1ORF43"/>
    <property type="match status" value="1"/>
</dbReference>
<keyword evidence="9" id="KW-0472">Membrane</keyword>
<reference evidence="11" key="2">
    <citation type="submission" date="2018-07" db="EMBL/GenBank/DDBJ databases">
        <authorList>
            <person name="Mckenzie S.K."/>
            <person name="Kronauer D.J.C."/>
        </authorList>
    </citation>
    <scope>NUCLEOTIDE SEQUENCE</scope>
    <source>
        <strain evidence="11">Clonal line C1</strain>
    </source>
</reference>
<keyword evidence="5" id="KW-0812">Transmembrane</keyword>
<organism evidence="11">
    <name type="scientific">Ooceraea biroi</name>
    <name type="common">Clonal raider ant</name>
    <name type="synonym">Cerapachys biroi</name>
    <dbReference type="NCBI Taxonomy" id="2015173"/>
    <lineage>
        <taxon>Eukaryota</taxon>
        <taxon>Metazoa</taxon>
        <taxon>Ecdysozoa</taxon>
        <taxon>Arthropoda</taxon>
        <taxon>Hexapoda</taxon>
        <taxon>Insecta</taxon>
        <taxon>Pterygota</taxon>
        <taxon>Neoptera</taxon>
        <taxon>Endopterygota</taxon>
        <taxon>Hymenoptera</taxon>
        <taxon>Apocrita</taxon>
        <taxon>Aculeata</taxon>
        <taxon>Formicoidea</taxon>
        <taxon>Formicidae</taxon>
        <taxon>Dorylinae</taxon>
        <taxon>Ooceraea</taxon>
    </lineage>
</organism>
<evidence type="ECO:0000256" key="4">
    <source>
        <dbReference type="ARBA" id="ARBA00004555"/>
    </source>
</evidence>
<dbReference type="OrthoDB" id="6488317at2759"/>
<feature type="compositionally biased region" description="Basic and acidic residues" evidence="10">
    <location>
        <begin position="523"/>
        <end position="540"/>
    </location>
</feature>
<evidence type="ECO:0000256" key="7">
    <source>
        <dbReference type="ARBA" id="ARBA00023034"/>
    </source>
</evidence>